<evidence type="ECO:0000313" key="3">
    <source>
        <dbReference type="EMBL" id="MEK0085655.1"/>
    </source>
</evidence>
<dbReference type="InterPro" id="IPR002563">
    <property type="entry name" value="Flavin_Rdtase-like_dom"/>
</dbReference>
<gene>
    <name evidence="3" type="ORF">U1T56_21090</name>
</gene>
<dbReference type="EC" id="1.-.-.-" evidence="3"/>
<dbReference type="Proteomes" id="UP001375743">
    <property type="component" value="Unassembled WGS sequence"/>
</dbReference>
<dbReference type="SMART" id="SM00903">
    <property type="entry name" value="Flavin_Reduct"/>
    <property type="match status" value="1"/>
</dbReference>
<dbReference type="Gene3D" id="2.30.110.10">
    <property type="entry name" value="Electron Transport, Fmn-binding Protein, Chain A"/>
    <property type="match status" value="1"/>
</dbReference>
<dbReference type="GO" id="GO:0016491">
    <property type="term" value="F:oxidoreductase activity"/>
    <property type="evidence" value="ECO:0007669"/>
    <property type="project" value="UniProtKB-KW"/>
</dbReference>
<proteinExistence type="predicted"/>
<dbReference type="RefSeq" id="WP_418161505.1">
    <property type="nucleotide sequence ID" value="NZ_JBBLZC010000032.1"/>
</dbReference>
<keyword evidence="1 3" id="KW-0560">Oxidoreductase</keyword>
<name>A0ABU8XWR4_9PROT</name>
<comment type="caution">
    <text evidence="3">The sequence shown here is derived from an EMBL/GenBank/DDBJ whole genome shotgun (WGS) entry which is preliminary data.</text>
</comment>
<accession>A0ABU8XWR4</accession>
<evidence type="ECO:0000256" key="1">
    <source>
        <dbReference type="ARBA" id="ARBA00023002"/>
    </source>
</evidence>
<protein>
    <submittedName>
        <fullName evidence="3">Flavin reductase family protein</fullName>
        <ecNumber evidence="3">1.-.-.-</ecNumber>
    </submittedName>
</protein>
<evidence type="ECO:0000259" key="2">
    <source>
        <dbReference type="SMART" id="SM00903"/>
    </source>
</evidence>
<keyword evidence="4" id="KW-1185">Reference proteome</keyword>
<dbReference type="InterPro" id="IPR050268">
    <property type="entry name" value="NADH-dep_flavin_reductase"/>
</dbReference>
<dbReference type="PANTHER" id="PTHR30466">
    <property type="entry name" value="FLAVIN REDUCTASE"/>
    <property type="match status" value="1"/>
</dbReference>
<feature type="domain" description="Flavin reductase like" evidence="2">
    <location>
        <begin position="12"/>
        <end position="159"/>
    </location>
</feature>
<dbReference type="SUPFAM" id="SSF50475">
    <property type="entry name" value="FMN-binding split barrel"/>
    <property type="match status" value="1"/>
</dbReference>
<dbReference type="EMBL" id="JBBLZC010000032">
    <property type="protein sequence ID" value="MEK0085655.1"/>
    <property type="molecule type" value="Genomic_DNA"/>
</dbReference>
<dbReference type="InterPro" id="IPR012349">
    <property type="entry name" value="Split_barrel_FMN-bd"/>
</dbReference>
<organism evidence="3 4">
    <name type="scientific">Benzoatithermus flavus</name>
    <dbReference type="NCBI Taxonomy" id="3108223"/>
    <lineage>
        <taxon>Bacteria</taxon>
        <taxon>Pseudomonadati</taxon>
        <taxon>Pseudomonadota</taxon>
        <taxon>Alphaproteobacteria</taxon>
        <taxon>Geminicoccales</taxon>
        <taxon>Geminicoccaceae</taxon>
        <taxon>Benzoatithermus</taxon>
    </lineage>
</organism>
<dbReference type="PANTHER" id="PTHR30466:SF1">
    <property type="entry name" value="FMN REDUCTASE (NADH) RUTF"/>
    <property type="match status" value="1"/>
</dbReference>
<reference evidence="3 4" key="1">
    <citation type="submission" date="2024-01" db="EMBL/GenBank/DDBJ databases">
        <title>Multi-omics insights into the function and evolution of sodium benzoate biodegradation pathways in Benzoatithermus flavus gen. nov., sp. nov. from hot spring.</title>
        <authorList>
            <person name="Hu C.-J."/>
            <person name="Li W.-J."/>
        </authorList>
    </citation>
    <scope>NUCLEOTIDE SEQUENCE [LARGE SCALE GENOMIC DNA]</scope>
    <source>
        <strain evidence="3 4">SYSU G07066</strain>
    </source>
</reference>
<sequence length="165" mass="17286">MPVSTAEYLAGMRRLAAGVTIVTTRHQGVPAGLTATSVCSLTAEPPRLVACINRDTDTHALIRASGIFAVNLLTQAHRDLADHFGGRTDAFGPARFALAAWTTAVTGAPLLLDAAASFDCRLVQAISAGTHSIFIGEVEAVLARDEAEELVYHDRGYAALARGDG</sequence>
<dbReference type="Pfam" id="PF01613">
    <property type="entry name" value="Flavin_Reduct"/>
    <property type="match status" value="1"/>
</dbReference>
<evidence type="ECO:0000313" key="4">
    <source>
        <dbReference type="Proteomes" id="UP001375743"/>
    </source>
</evidence>